<reference evidence="1" key="1">
    <citation type="submission" date="2018-05" db="EMBL/GenBank/DDBJ databases">
        <authorList>
            <person name="Lanie J.A."/>
            <person name="Ng W.-L."/>
            <person name="Kazmierczak K.M."/>
            <person name="Andrzejewski T.M."/>
            <person name="Davidsen T.M."/>
            <person name="Wayne K.J."/>
            <person name="Tettelin H."/>
            <person name="Glass J.I."/>
            <person name="Rusch D."/>
            <person name="Podicherti R."/>
            <person name="Tsui H.-C.T."/>
            <person name="Winkler M.E."/>
        </authorList>
    </citation>
    <scope>NUCLEOTIDE SEQUENCE</scope>
</reference>
<sequence length="143" mass="16154">MSSGLIDGIRTVAIPTAENDTPEERIAESLTERISDAFVEDGRLRVVDEETADAVLVLRLRSLEDRPFTFTAQEETEQYRFRIFIDAVLQKTVDQRSLLELEGMEGWGTYDATLPEEEGRDVAIESGLDMVIEEVVDRVTASW</sequence>
<name>A0A382ZTW1_9ZZZZ</name>
<organism evidence="1">
    <name type="scientific">marine metagenome</name>
    <dbReference type="NCBI Taxonomy" id="408172"/>
    <lineage>
        <taxon>unclassified sequences</taxon>
        <taxon>metagenomes</taxon>
        <taxon>ecological metagenomes</taxon>
    </lineage>
</organism>
<evidence type="ECO:0000313" key="1">
    <source>
        <dbReference type="EMBL" id="SVD98709.1"/>
    </source>
</evidence>
<dbReference type="GO" id="GO:0043165">
    <property type="term" value="P:Gram-negative-bacterium-type cell outer membrane assembly"/>
    <property type="evidence" value="ECO:0007669"/>
    <property type="project" value="InterPro"/>
</dbReference>
<protein>
    <submittedName>
        <fullName evidence="1">Uncharacterized protein</fullName>
    </submittedName>
</protein>
<proteinExistence type="predicted"/>
<dbReference type="GO" id="GO:0019867">
    <property type="term" value="C:outer membrane"/>
    <property type="evidence" value="ECO:0007669"/>
    <property type="project" value="InterPro"/>
</dbReference>
<accession>A0A382ZTW1</accession>
<dbReference type="Pfam" id="PF04390">
    <property type="entry name" value="LptE"/>
    <property type="match status" value="1"/>
</dbReference>
<gene>
    <name evidence="1" type="ORF">METZ01_LOCUS451563</name>
</gene>
<dbReference type="InterPro" id="IPR007485">
    <property type="entry name" value="LPS_assembly_LptE"/>
</dbReference>
<dbReference type="AlphaFoldDB" id="A0A382ZTW1"/>
<dbReference type="EMBL" id="UINC01186471">
    <property type="protein sequence ID" value="SVD98709.1"/>
    <property type="molecule type" value="Genomic_DNA"/>
</dbReference>